<evidence type="ECO:0000256" key="3">
    <source>
        <dbReference type="PROSITE-ProRule" id="PRU00339"/>
    </source>
</evidence>
<evidence type="ECO:0000313" key="5">
    <source>
        <dbReference type="Proteomes" id="UP000736335"/>
    </source>
</evidence>
<evidence type="ECO:0000256" key="2">
    <source>
        <dbReference type="ARBA" id="ARBA00022803"/>
    </source>
</evidence>
<dbReference type="InterPro" id="IPR019734">
    <property type="entry name" value="TPR_rpt"/>
</dbReference>
<dbReference type="Gene3D" id="1.25.40.10">
    <property type="entry name" value="Tetratricopeptide repeat domain"/>
    <property type="match status" value="1"/>
</dbReference>
<keyword evidence="5" id="KW-1185">Reference proteome</keyword>
<dbReference type="PROSITE" id="PS50005">
    <property type="entry name" value="TPR"/>
    <property type="match status" value="1"/>
</dbReference>
<dbReference type="PANTHER" id="PTHR45641:SF19">
    <property type="entry name" value="NEPHROCYSTIN-3"/>
    <property type="match status" value="1"/>
</dbReference>
<protein>
    <submittedName>
        <fullName evidence="4">Uncharacterized protein</fullName>
    </submittedName>
</protein>
<comment type="caution">
    <text evidence="4">The sequence shown here is derived from an EMBL/GenBank/DDBJ whole genome shotgun (WGS) entry which is preliminary data.</text>
</comment>
<gene>
    <name evidence="4" type="ORF">BJ322DRAFT_1077603</name>
</gene>
<dbReference type="EMBL" id="WIUZ02000013">
    <property type="protein sequence ID" value="KAF9781682.1"/>
    <property type="molecule type" value="Genomic_DNA"/>
</dbReference>
<dbReference type="InterPro" id="IPR011990">
    <property type="entry name" value="TPR-like_helical_dom_sf"/>
</dbReference>
<evidence type="ECO:0000256" key="1">
    <source>
        <dbReference type="ARBA" id="ARBA00022737"/>
    </source>
</evidence>
<dbReference type="Proteomes" id="UP000736335">
    <property type="component" value="Unassembled WGS sequence"/>
</dbReference>
<dbReference type="AlphaFoldDB" id="A0A9P6L4D7"/>
<dbReference type="Pfam" id="PF13424">
    <property type="entry name" value="TPR_12"/>
    <property type="match status" value="1"/>
</dbReference>
<evidence type="ECO:0000313" key="4">
    <source>
        <dbReference type="EMBL" id="KAF9781682.1"/>
    </source>
</evidence>
<accession>A0A9P6L4D7</accession>
<reference evidence="4" key="1">
    <citation type="journal article" date="2020" name="Nat. Commun.">
        <title>Large-scale genome sequencing of mycorrhizal fungi provides insights into the early evolution of symbiotic traits.</title>
        <authorList>
            <person name="Miyauchi S."/>
            <person name="Kiss E."/>
            <person name="Kuo A."/>
            <person name="Drula E."/>
            <person name="Kohler A."/>
            <person name="Sanchez-Garcia M."/>
            <person name="Morin E."/>
            <person name="Andreopoulos B."/>
            <person name="Barry K.W."/>
            <person name="Bonito G."/>
            <person name="Buee M."/>
            <person name="Carver A."/>
            <person name="Chen C."/>
            <person name="Cichocki N."/>
            <person name="Clum A."/>
            <person name="Culley D."/>
            <person name="Crous P.W."/>
            <person name="Fauchery L."/>
            <person name="Girlanda M."/>
            <person name="Hayes R.D."/>
            <person name="Keri Z."/>
            <person name="LaButti K."/>
            <person name="Lipzen A."/>
            <person name="Lombard V."/>
            <person name="Magnuson J."/>
            <person name="Maillard F."/>
            <person name="Murat C."/>
            <person name="Nolan M."/>
            <person name="Ohm R.A."/>
            <person name="Pangilinan J."/>
            <person name="Pereira M.F."/>
            <person name="Perotto S."/>
            <person name="Peter M."/>
            <person name="Pfister S."/>
            <person name="Riley R."/>
            <person name="Sitrit Y."/>
            <person name="Stielow J.B."/>
            <person name="Szollosi G."/>
            <person name="Zifcakova L."/>
            <person name="Stursova M."/>
            <person name="Spatafora J.W."/>
            <person name="Tedersoo L."/>
            <person name="Vaario L.M."/>
            <person name="Yamada A."/>
            <person name="Yan M."/>
            <person name="Wang P."/>
            <person name="Xu J."/>
            <person name="Bruns T."/>
            <person name="Baldrian P."/>
            <person name="Vilgalys R."/>
            <person name="Dunand C."/>
            <person name="Henrissat B."/>
            <person name="Grigoriev I.V."/>
            <person name="Hibbett D."/>
            <person name="Nagy L.G."/>
            <person name="Martin F.M."/>
        </authorList>
    </citation>
    <scope>NUCLEOTIDE SEQUENCE</scope>
    <source>
        <strain evidence="4">UH-Tt-Lm1</strain>
    </source>
</reference>
<dbReference type="SUPFAM" id="SSF48452">
    <property type="entry name" value="TPR-like"/>
    <property type="match status" value="1"/>
</dbReference>
<feature type="repeat" description="TPR" evidence="3">
    <location>
        <begin position="148"/>
        <end position="181"/>
    </location>
</feature>
<name>A0A9P6L4D7_9AGAM</name>
<keyword evidence="2 3" id="KW-0802">TPR repeat</keyword>
<reference evidence="4" key="2">
    <citation type="submission" date="2020-11" db="EMBL/GenBank/DDBJ databases">
        <authorList>
            <consortium name="DOE Joint Genome Institute"/>
            <person name="Kuo A."/>
            <person name="Miyauchi S."/>
            <person name="Kiss E."/>
            <person name="Drula E."/>
            <person name="Kohler A."/>
            <person name="Sanchez-Garcia M."/>
            <person name="Andreopoulos B."/>
            <person name="Barry K.W."/>
            <person name="Bonito G."/>
            <person name="Buee M."/>
            <person name="Carver A."/>
            <person name="Chen C."/>
            <person name="Cichocki N."/>
            <person name="Clum A."/>
            <person name="Culley D."/>
            <person name="Crous P.W."/>
            <person name="Fauchery L."/>
            <person name="Girlanda M."/>
            <person name="Hayes R."/>
            <person name="Keri Z."/>
            <person name="Labutti K."/>
            <person name="Lipzen A."/>
            <person name="Lombard V."/>
            <person name="Magnuson J."/>
            <person name="Maillard F."/>
            <person name="Morin E."/>
            <person name="Murat C."/>
            <person name="Nolan M."/>
            <person name="Ohm R."/>
            <person name="Pangilinan J."/>
            <person name="Pereira M."/>
            <person name="Perotto S."/>
            <person name="Peter M."/>
            <person name="Riley R."/>
            <person name="Sitrit Y."/>
            <person name="Stielow B."/>
            <person name="Szollosi G."/>
            <person name="Zifcakova L."/>
            <person name="Stursova M."/>
            <person name="Spatafora J.W."/>
            <person name="Tedersoo L."/>
            <person name="Vaario L.-M."/>
            <person name="Yamada A."/>
            <person name="Yan M."/>
            <person name="Wang P."/>
            <person name="Xu J."/>
            <person name="Bruns T."/>
            <person name="Baldrian P."/>
            <person name="Vilgalys R."/>
            <person name="Henrissat B."/>
            <person name="Grigoriev I.V."/>
            <person name="Hibbett D."/>
            <person name="Nagy L.G."/>
            <person name="Martin F.M."/>
        </authorList>
    </citation>
    <scope>NUCLEOTIDE SEQUENCE</scope>
    <source>
        <strain evidence="4">UH-Tt-Lm1</strain>
    </source>
</reference>
<proteinExistence type="predicted"/>
<keyword evidence="1" id="KW-0677">Repeat</keyword>
<dbReference type="PANTHER" id="PTHR45641">
    <property type="entry name" value="TETRATRICOPEPTIDE REPEAT PROTEIN (AFU_ORTHOLOGUE AFUA_6G03870)"/>
    <property type="match status" value="1"/>
</dbReference>
<dbReference type="SMART" id="SM00028">
    <property type="entry name" value="TPR"/>
    <property type="match status" value="3"/>
</dbReference>
<dbReference type="OrthoDB" id="5986190at2759"/>
<organism evidence="4 5">
    <name type="scientific">Thelephora terrestris</name>
    <dbReference type="NCBI Taxonomy" id="56493"/>
    <lineage>
        <taxon>Eukaryota</taxon>
        <taxon>Fungi</taxon>
        <taxon>Dikarya</taxon>
        <taxon>Basidiomycota</taxon>
        <taxon>Agaricomycotina</taxon>
        <taxon>Agaricomycetes</taxon>
        <taxon>Thelephorales</taxon>
        <taxon>Thelephoraceae</taxon>
        <taxon>Thelephora</taxon>
    </lineage>
</organism>
<sequence length="292" mass="33792">MRHLCWYKKRQTILRSKIERLPDDHHCKPYCLFWLSRLFESIGNHAERKSILLRLLSLDRSKGDDYEVARTLRELSYANRMLGLLEEGIREAKEALEIMERVGDAANRAMCLETLGDLLCEDNQLDAAEEAIIGAMNLWEEDQELGICRSHHNLGLIYSSRGERDKALYHFEVALGIASRFEWHYNIFWIHYSMARLFYKEDELDDAQTHITQAKLHAADDKFFLGRAMVMEAWIWFKQDRLEDATSAALCAKEIYEKLGAARGLGKVTDLLREIEEAMESRATPTTSNSSA</sequence>